<evidence type="ECO:0000313" key="5">
    <source>
        <dbReference type="Proteomes" id="UP000198407"/>
    </source>
</evidence>
<organism evidence="4 5">
    <name type="scientific">Pseudomonas japonica</name>
    <dbReference type="NCBI Taxonomy" id="256466"/>
    <lineage>
        <taxon>Bacteria</taxon>
        <taxon>Pseudomonadati</taxon>
        <taxon>Pseudomonadota</taxon>
        <taxon>Gammaproteobacteria</taxon>
        <taxon>Pseudomonadales</taxon>
        <taxon>Pseudomonadaceae</taxon>
        <taxon>Pseudomonas</taxon>
    </lineage>
</organism>
<proteinExistence type="inferred from homology"/>
<keyword evidence="5" id="KW-1185">Reference proteome</keyword>
<dbReference type="OrthoDB" id="9129814at2"/>
<dbReference type="InterPro" id="IPR018003">
    <property type="entry name" value="Insecticidal_toxin/plasmid_vir"/>
</dbReference>
<sequence>MARRTTASPSDTLARIAHRPEQVEQLLRAGLDSAFAIARGSVEALMKAAPELPGDEARKLHQRASALAVLAARHYREQRLTARETTRQPWRSGLRTLVDGPTFENLFRPSWDDNCPPESIEATTSPAAYLTTLFQWVTEVIEPMANAEEDDPILLAQRRPDLARLLLDNQSLERVEPTIAIVNEILESAARKHLDDHNETQRSADDALLEARYPFGLPFERYMSQINAILQRKSYSLGELVRQLDPDFPYFCRGGLHSLRSDEALQLDMGIGPEQRALLLEAAYFPRGARRVAARSVQVRVNPRSGLRESLYDLQNGFYPRHYGVEKAEELLALSAFCLRTGLDQDGVESLLSIQRHAPVASPNVPGLAAPTPARFGSVYVNAHQEPALGVSSVDGEHHLSDWVNDHFDRIQRMVRLARWLDLSFGETDQLIEAALVAEHGSAGRGREISENTLRALGLFQRLRRDFKVSAEDFVALLHGVALYARGNALPQFDRVFNDPTLFSEPLVLDDSPFAIVPSNAIEYRKVNHLCSALGISFETYLYLARYIAQVRQPAKAAGEVEDRLHWSHAVVSAFYRLARLPAWLGLSSVEAMALLQLMGERGHQYVARLVTTRLATYQHSDLSDTLSVVQALTDTVQWLRDNDLDVAWLYQQLMPLAPVAAASNRELDLLRQIAGRMAPAILSDASFRDAGIPMTTGVDVPLNIEWLKQLQAFVSAQGLILDRAEDPDDAAYQAALRARLEVVVADLELPDGPSVLVRVFQLVMDARSAQRSLVWEALANLFGGSAELSQELLGWAGGSSYQLLEEVLRLFDGNDLLPIPVGDDVLALLARLTQRMAIAERLGLSPLALRCWWQHREWFEGVEGDGPATDITFSQLHLLVQYRHLLEFTRQAEQALLDYLKLVSDLPEDLSEDDLRLIREDAAGKIAQFTGFSIRDILETALRISADGLIGSVRQMDHLVRVRLACETLQLGTAAAVELGALRSNSSRIDYRLAAEGALSSLTAALEAPVAPVQGELGQSETSWIVVDTQRLVARADGKARCLLTVLNFLGVPLANITVTWETSLSRLDSPSSSTTDGNGQVWVDLLAGEEMGSAQVIASLGLDRRICAPLIQIDCDDASLALKDQAQAPEQALAGNLEAIDYRIRIEDDHGNPGRDRIIQWSTDLGTFERPQTRTDAAGVASASLRSLSSGTATVMVALPLNGKHEVYDPVTFVERAYFQYLRFAGPLAATQVTRATCRVVNLDGSPQAQVTVLWSADFGGFDVDPPTSVTDAEGIASIGYLSPAPGEVTLSVDASVDDTALQTLSSAPTQVHELPRVVDAEPAQQYFEINQSRPATFRVRLEPAASGYPVYWFAGEALLATTYTSADGSASYQHYFRDEQLGEQTISVRSLREDEQFDFKVIVVTPHVALVAKKGPDSPGMVPINDALGRFAVDPGLSSNLLIQALREDGSVDNEFSLVLSLDNGLDPQTLGVVFTPAFGEPLVSDEEGNAILRIDCTHAAFLENSDPYGNEFSITARSNLGVTLQLRVCLRYLLDLARSELHFFRGPLAPGDGAALSGRLGRRNGNVAPRLREGGRSLRLTLEGAKQPLDVHLQSYAPGQEGLWLHAASFRGESGKLGASCQFQALGELGKRVQFAGSPIHEAQRVISDAVLSLTPESDPGLIEEGEGFIVDHGGTYHFNLSLNDADGPIAGVPLLAAHILVNGVDHYSSGPTDAEGQIRLEVHTGSAIPRLPHGPEIGLAYLSRRVDLRVFELVVTEVDISLDSEQGTIHAVATFTRREGRAFAYPLDWHGFFNVVDGGGITFSAPFHQQRVLASTVRAVATPVPGTLRIALNLASKECRWLLQSDFPISEDMLKGAQS</sequence>
<name>A0A239M084_9PSED</name>
<dbReference type="Pfam" id="PF03538">
    <property type="entry name" value="VRP1"/>
    <property type="match status" value="1"/>
</dbReference>
<dbReference type="SUPFAM" id="SSF49373">
    <property type="entry name" value="Invasin/intimin cell-adhesion fragments"/>
    <property type="match status" value="3"/>
</dbReference>
<accession>A0A239M084</accession>
<dbReference type="InterPro" id="IPR008964">
    <property type="entry name" value="Invasin/intimin_cell_adhesion"/>
</dbReference>
<gene>
    <name evidence="4" type="ORF">SAMN05444352_1492</name>
</gene>
<reference evidence="5" key="1">
    <citation type="submission" date="2017-06" db="EMBL/GenBank/DDBJ databases">
        <authorList>
            <person name="Varghese N."/>
            <person name="Submissions S."/>
        </authorList>
    </citation>
    <scope>NUCLEOTIDE SEQUENCE [LARGE SCALE GENOMIC DNA]</scope>
    <source>
        <strain evidence="5">DSM 22348</strain>
    </source>
</reference>
<dbReference type="Gene3D" id="2.60.40.10">
    <property type="entry name" value="Immunoglobulins"/>
    <property type="match status" value="3"/>
</dbReference>
<dbReference type="STRING" id="1215104.GCA_000730585_00097"/>
<dbReference type="RefSeq" id="WP_042130560.1">
    <property type="nucleotide sequence ID" value="NZ_FZOL01000049.1"/>
</dbReference>
<evidence type="ECO:0000256" key="1">
    <source>
        <dbReference type="ARBA" id="ARBA00010116"/>
    </source>
</evidence>
<feature type="domain" description="Big-1" evidence="3">
    <location>
        <begin position="1123"/>
        <end position="1212"/>
    </location>
</feature>
<dbReference type="InterPro" id="IPR003344">
    <property type="entry name" value="Big_1_dom"/>
</dbReference>
<comment type="similarity">
    <text evidence="1">Belongs to the intimin/invasin family.</text>
</comment>
<dbReference type="InterPro" id="IPR013783">
    <property type="entry name" value="Ig-like_fold"/>
</dbReference>
<keyword evidence="2" id="KW-0843">Virulence</keyword>
<dbReference type="EMBL" id="FZOL01000049">
    <property type="protein sequence ID" value="SNT35354.1"/>
    <property type="molecule type" value="Genomic_DNA"/>
</dbReference>
<dbReference type="SMART" id="SM00634">
    <property type="entry name" value="BID_1"/>
    <property type="match status" value="1"/>
</dbReference>
<protein>
    <submittedName>
        <fullName evidence="4">Virulence plasmid A protein</fullName>
    </submittedName>
</protein>
<evidence type="ECO:0000256" key="2">
    <source>
        <dbReference type="ARBA" id="ARBA00023026"/>
    </source>
</evidence>
<evidence type="ECO:0000313" key="4">
    <source>
        <dbReference type="EMBL" id="SNT35354.1"/>
    </source>
</evidence>
<evidence type="ECO:0000259" key="3">
    <source>
        <dbReference type="SMART" id="SM00634"/>
    </source>
</evidence>
<dbReference type="Pfam" id="PF02369">
    <property type="entry name" value="Big_1"/>
    <property type="match status" value="1"/>
</dbReference>
<dbReference type="Proteomes" id="UP000198407">
    <property type="component" value="Unassembled WGS sequence"/>
</dbReference>